<dbReference type="GO" id="GO:0051082">
    <property type="term" value="F:unfolded protein binding"/>
    <property type="evidence" value="ECO:0007669"/>
    <property type="project" value="UniProtKB-UniRule"/>
</dbReference>
<dbReference type="SUPFAM" id="SSF46579">
    <property type="entry name" value="Prefoldin"/>
    <property type="match status" value="1"/>
</dbReference>
<reference evidence="10" key="1">
    <citation type="submission" date="2018-01" db="EMBL/GenBank/DDBJ databases">
        <authorList>
            <person name="Kerou L M."/>
        </authorList>
    </citation>
    <scope>NUCLEOTIDE SEQUENCE [LARGE SCALE GENOMIC DNA]</scope>
    <source>
        <strain evidence="10">SCU2</strain>
    </source>
</reference>
<evidence type="ECO:0000256" key="4">
    <source>
        <dbReference type="ARBA" id="ARBA00025077"/>
    </source>
</evidence>
<name>A0A2K5ASX7_9ARCH</name>
<evidence type="ECO:0000256" key="3">
    <source>
        <dbReference type="ARBA" id="ARBA00023186"/>
    </source>
</evidence>
<organism evidence="9 10">
    <name type="scientific">Candidatus Nitrosocaldus cavascurensis</name>
    <dbReference type="NCBI Taxonomy" id="2058097"/>
    <lineage>
        <taxon>Archaea</taxon>
        <taxon>Nitrososphaerota</taxon>
        <taxon>Nitrososphaeria</taxon>
        <taxon>Candidatus Nitrosocaldales</taxon>
        <taxon>Candidatus Nitrosocaldaceae</taxon>
        <taxon>Candidatus Nitrosocaldus</taxon>
    </lineage>
</organism>
<dbReference type="CDD" id="cd23160">
    <property type="entry name" value="Prefoldin_alpha_GimC"/>
    <property type="match status" value="1"/>
</dbReference>
<keyword evidence="8" id="KW-0175">Coiled coil</keyword>
<dbReference type="InterPro" id="IPR011599">
    <property type="entry name" value="PFD_alpha_archaea"/>
</dbReference>
<evidence type="ECO:0000256" key="2">
    <source>
        <dbReference type="ARBA" id="ARBA00011716"/>
    </source>
</evidence>
<dbReference type="Gene3D" id="1.10.287.370">
    <property type="match status" value="1"/>
</dbReference>
<dbReference type="Proteomes" id="UP000236248">
    <property type="component" value="Chromosome NCAV"/>
</dbReference>
<comment type="subcellular location">
    <subcellularLocation>
        <location evidence="7">Cytoplasm</location>
    </subcellularLocation>
</comment>
<keyword evidence="3 7" id="KW-0143">Chaperone</keyword>
<comment type="function">
    <text evidence="4 7">Molecular chaperone capable of stabilizing a range of proteins. Seems to fulfill an ATP-independent, HSP70-like function in archaeal de novo protein folding.</text>
</comment>
<dbReference type="InterPro" id="IPR004127">
    <property type="entry name" value="Prefoldin_subunit_alpha"/>
</dbReference>
<evidence type="ECO:0000256" key="7">
    <source>
        <dbReference type="HAMAP-Rule" id="MF_00308"/>
    </source>
</evidence>
<dbReference type="HAMAP" id="MF_00308">
    <property type="entry name" value="PfdA"/>
    <property type="match status" value="1"/>
</dbReference>
<feature type="coiled-coil region" evidence="8">
    <location>
        <begin position="103"/>
        <end position="144"/>
    </location>
</feature>
<keyword evidence="7" id="KW-0963">Cytoplasm</keyword>
<gene>
    <name evidence="7" type="primary">pfdA</name>
    <name evidence="9" type="ORF">NCAV_1562</name>
</gene>
<proteinExistence type="inferred from homology"/>
<comment type="similarity">
    <text evidence="7">Belongs to the prefoldin alpha subunit family.</text>
</comment>
<evidence type="ECO:0000313" key="10">
    <source>
        <dbReference type="Proteomes" id="UP000236248"/>
    </source>
</evidence>
<evidence type="ECO:0000313" key="9">
    <source>
        <dbReference type="EMBL" id="SPC34727.1"/>
    </source>
</evidence>
<evidence type="ECO:0000256" key="1">
    <source>
        <dbReference type="ARBA" id="ARBA00010048"/>
    </source>
</evidence>
<dbReference type="EMBL" id="LT981265">
    <property type="protein sequence ID" value="SPC34727.1"/>
    <property type="molecule type" value="Genomic_DNA"/>
</dbReference>
<evidence type="ECO:0000256" key="8">
    <source>
        <dbReference type="SAM" id="Coils"/>
    </source>
</evidence>
<dbReference type="GeneID" id="41595552"/>
<dbReference type="NCBIfam" id="TIGR00293">
    <property type="entry name" value="prefoldin subunit alpha"/>
    <property type="match status" value="1"/>
</dbReference>
<dbReference type="PANTHER" id="PTHR12674">
    <property type="entry name" value="PREFOLDIN SUBUNIT 5"/>
    <property type="match status" value="1"/>
</dbReference>
<dbReference type="GO" id="GO:0006457">
    <property type="term" value="P:protein folding"/>
    <property type="evidence" value="ECO:0007669"/>
    <property type="project" value="UniProtKB-UniRule"/>
</dbReference>
<evidence type="ECO:0000256" key="6">
    <source>
        <dbReference type="ARBA" id="ARBA00044231"/>
    </source>
</evidence>
<dbReference type="KEGG" id="ncv:NCAV_1562"/>
<evidence type="ECO:0000256" key="5">
    <source>
        <dbReference type="ARBA" id="ARBA00044156"/>
    </source>
</evidence>
<dbReference type="GO" id="GO:0016272">
    <property type="term" value="C:prefoldin complex"/>
    <property type="evidence" value="ECO:0007669"/>
    <property type="project" value="UniProtKB-UniRule"/>
</dbReference>
<dbReference type="AlphaFoldDB" id="A0A2K5ASX7"/>
<comment type="similarity">
    <text evidence="1">Belongs to the prefoldin subunit alpha family.</text>
</comment>
<accession>A0A2K5ASX7</accession>
<dbReference type="GO" id="GO:0005737">
    <property type="term" value="C:cytoplasm"/>
    <property type="evidence" value="ECO:0007669"/>
    <property type="project" value="UniProtKB-SubCell"/>
</dbReference>
<keyword evidence="10" id="KW-1185">Reference proteome</keyword>
<protein>
    <recommendedName>
        <fullName evidence="5 7">Prefoldin subunit alpha</fullName>
    </recommendedName>
    <alternativeName>
        <fullName evidence="6 7">GimC subunit alpha</fullName>
    </alternativeName>
</protein>
<dbReference type="Pfam" id="PF02996">
    <property type="entry name" value="Prefoldin"/>
    <property type="match status" value="1"/>
</dbReference>
<dbReference type="RefSeq" id="WP_103286669.1">
    <property type="nucleotide sequence ID" value="NZ_LT981265.1"/>
</dbReference>
<sequence>MSAEERLYSLAAQLKMLEAYLNDLIAREATIVRFVQDARLAIDAIRGLDAKDGGDLYTLMPIGMGVYVHAKVSTKDKLLVSVGSGVAIEKSREDAIAYIESRVKELESALISISNQKQELQSRIEGVRGEMNSIMQQMQGEERQRQKG</sequence>
<dbReference type="InterPro" id="IPR009053">
    <property type="entry name" value="Prefoldin"/>
</dbReference>
<comment type="subunit">
    <text evidence="2 7">Heterohexamer of two alpha and four beta subunits.</text>
</comment>
<dbReference type="PANTHER" id="PTHR12674:SF2">
    <property type="entry name" value="PREFOLDIN SUBUNIT 5"/>
    <property type="match status" value="1"/>
</dbReference>